<dbReference type="Proteomes" id="UP000598997">
    <property type="component" value="Unassembled WGS sequence"/>
</dbReference>
<proteinExistence type="predicted"/>
<keyword evidence="2" id="KW-1185">Reference proteome</keyword>
<sequence length="126" mass="14032">MRKIAILIAVASVCSILAYALGYETGKRHEAIKKTDPEAWKSSIYADRPIVQDAIRRWAQKNNVSPQRAMEGRLIVWMNFPDRACVSLSLHPGSVGGVPVYCYAGDISGAVYKQTTRLIEEYSDVE</sequence>
<reference evidence="1 2" key="1">
    <citation type="journal article" date="2014" name="Int. J. Syst. Evol. Microbiol.">
        <title>Complete genome sequence of Corynebacterium casei LMG S-19264T (=DSM 44701T), isolated from a smear-ripened cheese.</title>
        <authorList>
            <consortium name="US DOE Joint Genome Institute (JGI-PGF)"/>
            <person name="Walter F."/>
            <person name="Albersmeier A."/>
            <person name="Kalinowski J."/>
            <person name="Ruckert C."/>
        </authorList>
    </citation>
    <scope>NUCLEOTIDE SEQUENCE [LARGE SCALE GENOMIC DNA]</scope>
    <source>
        <strain evidence="1 2">CGMCC 1.15358</strain>
    </source>
</reference>
<accession>A0A916Y3Z4</accession>
<dbReference type="EMBL" id="BMIO01000001">
    <property type="protein sequence ID" value="GGD29989.1"/>
    <property type="molecule type" value="Genomic_DNA"/>
</dbReference>
<evidence type="ECO:0000313" key="2">
    <source>
        <dbReference type="Proteomes" id="UP000598997"/>
    </source>
</evidence>
<comment type="caution">
    <text evidence="1">The sequence shown here is derived from an EMBL/GenBank/DDBJ whole genome shotgun (WGS) entry which is preliminary data.</text>
</comment>
<gene>
    <name evidence="1" type="ORF">GCM10010989_00040</name>
</gene>
<evidence type="ECO:0000313" key="1">
    <source>
        <dbReference type="EMBL" id="GGD29989.1"/>
    </source>
</evidence>
<dbReference type="AlphaFoldDB" id="A0A916Y3Z4"/>
<name>A0A916Y3Z4_9SPHN</name>
<organism evidence="1 2">
    <name type="scientific">Croceicoccus pelagius</name>
    <dbReference type="NCBI Taxonomy" id="1703341"/>
    <lineage>
        <taxon>Bacteria</taxon>
        <taxon>Pseudomonadati</taxon>
        <taxon>Pseudomonadota</taxon>
        <taxon>Alphaproteobacteria</taxon>
        <taxon>Sphingomonadales</taxon>
        <taxon>Erythrobacteraceae</taxon>
        <taxon>Croceicoccus</taxon>
    </lineage>
</organism>
<protein>
    <submittedName>
        <fullName evidence="1">Uncharacterized protein</fullName>
    </submittedName>
</protein>